<dbReference type="EMBL" id="JBBPBM010000039">
    <property type="protein sequence ID" value="KAK8526348.1"/>
    <property type="molecule type" value="Genomic_DNA"/>
</dbReference>
<evidence type="ECO:0008006" key="6">
    <source>
        <dbReference type="Google" id="ProtNLM"/>
    </source>
</evidence>
<reference evidence="4 5" key="1">
    <citation type="journal article" date="2024" name="G3 (Bethesda)">
        <title>Genome assembly of Hibiscus sabdariffa L. provides insights into metabolisms of medicinal natural products.</title>
        <authorList>
            <person name="Kim T."/>
        </authorList>
    </citation>
    <scope>NUCLEOTIDE SEQUENCE [LARGE SCALE GENOMIC DNA]</scope>
    <source>
        <strain evidence="4">TK-2024</strain>
        <tissue evidence="4">Old leaves</tissue>
    </source>
</reference>
<comment type="similarity">
    <text evidence="1">Belongs to the plant acyltransferase family.</text>
</comment>
<evidence type="ECO:0000256" key="3">
    <source>
        <dbReference type="ARBA" id="ARBA00023315"/>
    </source>
</evidence>
<accession>A0ABR2CZ72</accession>
<keyword evidence="3" id="KW-0012">Acyltransferase</keyword>
<protein>
    <recommendedName>
        <fullName evidence="6">Vinorine synthase-like</fullName>
    </recommendedName>
</protein>
<evidence type="ECO:0000313" key="5">
    <source>
        <dbReference type="Proteomes" id="UP001472677"/>
    </source>
</evidence>
<proteinExistence type="inferred from homology"/>
<dbReference type="InterPro" id="IPR023213">
    <property type="entry name" value="CAT-like_dom_sf"/>
</dbReference>
<dbReference type="Proteomes" id="UP001472677">
    <property type="component" value="Unassembled WGS sequence"/>
</dbReference>
<keyword evidence="2" id="KW-0808">Transferase</keyword>
<evidence type="ECO:0000313" key="4">
    <source>
        <dbReference type="EMBL" id="KAK8526348.1"/>
    </source>
</evidence>
<keyword evidence="5" id="KW-1185">Reference proteome</keyword>
<name>A0ABR2CZ72_9ROSI</name>
<dbReference type="PANTHER" id="PTHR31623:SF46">
    <property type="entry name" value="VINORINE SYNTHASE-LIKE"/>
    <property type="match status" value="1"/>
</dbReference>
<sequence>MKLEVQVMCTEMLKPSSPTPQQLRHYQLSSLDQQIHPVYNHQVLFYPTETNLQTNNVNILDLHRFKLSVSQALTHFYPLAGRIRNNSSVHCNDDGVPFREARVKCRLSDFLQNPVPGELNKLFPFPLDDAKELPMGIQFNTFDCGGIGIGLCISHKIGDALSYFTFLNTWAAIARGDGSKIVLPEFVSAELFPPRDIPVPLPGPVMEASEKNIATKRVVFSASKIEEIRAKYTENEFRPSRVEALSAFIWSRFLASTKKKSSPESDRFYVIVHTVNLRTKFEPPLSAQSFGNIFRVAATIPSMDNEKDEGCINLVRQMRESIRKIDKDYVRKLQAGEDLFQSTNQGDEKSSPSKGETIPFVFTSLCRFPLYEADFGWGKPVWVSSASLNAKNLVAFMDTATGDGIEAWINLKEEDMAEFGSDEQLLAVAALQSC</sequence>
<organism evidence="4 5">
    <name type="scientific">Hibiscus sabdariffa</name>
    <name type="common">roselle</name>
    <dbReference type="NCBI Taxonomy" id="183260"/>
    <lineage>
        <taxon>Eukaryota</taxon>
        <taxon>Viridiplantae</taxon>
        <taxon>Streptophyta</taxon>
        <taxon>Embryophyta</taxon>
        <taxon>Tracheophyta</taxon>
        <taxon>Spermatophyta</taxon>
        <taxon>Magnoliopsida</taxon>
        <taxon>eudicotyledons</taxon>
        <taxon>Gunneridae</taxon>
        <taxon>Pentapetalae</taxon>
        <taxon>rosids</taxon>
        <taxon>malvids</taxon>
        <taxon>Malvales</taxon>
        <taxon>Malvaceae</taxon>
        <taxon>Malvoideae</taxon>
        <taxon>Hibiscus</taxon>
    </lineage>
</organism>
<gene>
    <name evidence="4" type="ORF">V6N12_020821</name>
</gene>
<dbReference type="Gene3D" id="3.30.559.10">
    <property type="entry name" value="Chloramphenicol acetyltransferase-like domain"/>
    <property type="match status" value="2"/>
</dbReference>
<comment type="caution">
    <text evidence="4">The sequence shown here is derived from an EMBL/GenBank/DDBJ whole genome shotgun (WGS) entry which is preliminary data.</text>
</comment>
<evidence type="ECO:0000256" key="2">
    <source>
        <dbReference type="ARBA" id="ARBA00022679"/>
    </source>
</evidence>
<dbReference type="Pfam" id="PF02458">
    <property type="entry name" value="Transferase"/>
    <property type="match status" value="1"/>
</dbReference>
<dbReference type="PANTHER" id="PTHR31623">
    <property type="entry name" value="F21J9.9"/>
    <property type="match status" value="1"/>
</dbReference>
<evidence type="ECO:0000256" key="1">
    <source>
        <dbReference type="ARBA" id="ARBA00009861"/>
    </source>
</evidence>